<dbReference type="PROSITE" id="PS50878">
    <property type="entry name" value="RT_POL"/>
    <property type="match status" value="1"/>
</dbReference>
<evidence type="ECO:0000313" key="3">
    <source>
        <dbReference type="Proteomes" id="UP000236291"/>
    </source>
</evidence>
<dbReference type="InterPro" id="IPR052343">
    <property type="entry name" value="Retrotransposon-Effector_Assoc"/>
</dbReference>
<dbReference type="EMBL" id="ASHM01112576">
    <property type="protein sequence ID" value="PNX70324.1"/>
    <property type="molecule type" value="Genomic_DNA"/>
</dbReference>
<gene>
    <name evidence="2" type="ORF">L195_g057279</name>
</gene>
<evidence type="ECO:0000259" key="1">
    <source>
        <dbReference type="PROSITE" id="PS50878"/>
    </source>
</evidence>
<dbReference type="ExpressionAtlas" id="A0A2K3KVN8">
    <property type="expression patterns" value="baseline"/>
</dbReference>
<comment type="caution">
    <text evidence="2">The sequence shown here is derived from an EMBL/GenBank/DDBJ whole genome shotgun (WGS) entry which is preliminary data.</text>
</comment>
<proteinExistence type="predicted"/>
<dbReference type="InterPro" id="IPR000477">
    <property type="entry name" value="RT_dom"/>
</dbReference>
<reference evidence="2 3" key="2">
    <citation type="journal article" date="2017" name="Front. Plant Sci.">
        <title>Gene Classification and Mining of Molecular Markers Useful in Red Clover (Trifolium pratense) Breeding.</title>
        <authorList>
            <person name="Istvanek J."/>
            <person name="Dluhosova J."/>
            <person name="Dluhos P."/>
            <person name="Patkova L."/>
            <person name="Nedelnik J."/>
            <person name="Repkova J."/>
        </authorList>
    </citation>
    <scope>NUCLEOTIDE SEQUENCE [LARGE SCALE GENOMIC DNA]</scope>
    <source>
        <strain evidence="3">cv. Tatra</strain>
        <tissue evidence="2">Young leaves</tissue>
    </source>
</reference>
<dbReference type="Proteomes" id="UP000236291">
    <property type="component" value="Unassembled WGS sequence"/>
</dbReference>
<dbReference type="PANTHER" id="PTHR46890:SF50">
    <property type="entry name" value="RNA-DIRECTED DNA POLYMERASE, EUKARYOTA, REVERSE TRANSCRIPTASE ZINC-BINDING DOMAIN PROTEIN-RELATED"/>
    <property type="match status" value="1"/>
</dbReference>
<name>A0A2K3KVN8_TRIPR</name>
<dbReference type="PANTHER" id="PTHR46890">
    <property type="entry name" value="NON-LTR RETROLELEMENT REVERSE TRANSCRIPTASE-LIKE PROTEIN-RELATED"/>
    <property type="match status" value="1"/>
</dbReference>
<feature type="non-terminal residue" evidence="2">
    <location>
        <position position="87"/>
    </location>
</feature>
<dbReference type="AlphaFoldDB" id="A0A2K3KVN8"/>
<accession>A0A2K3KVN8</accession>
<dbReference type="STRING" id="57577.A0A2K3KVN8"/>
<organism evidence="2 3">
    <name type="scientific">Trifolium pratense</name>
    <name type="common">Red clover</name>
    <dbReference type="NCBI Taxonomy" id="57577"/>
    <lineage>
        <taxon>Eukaryota</taxon>
        <taxon>Viridiplantae</taxon>
        <taxon>Streptophyta</taxon>
        <taxon>Embryophyta</taxon>
        <taxon>Tracheophyta</taxon>
        <taxon>Spermatophyta</taxon>
        <taxon>Magnoliopsida</taxon>
        <taxon>eudicotyledons</taxon>
        <taxon>Gunneridae</taxon>
        <taxon>Pentapetalae</taxon>
        <taxon>rosids</taxon>
        <taxon>fabids</taxon>
        <taxon>Fabales</taxon>
        <taxon>Fabaceae</taxon>
        <taxon>Papilionoideae</taxon>
        <taxon>50 kb inversion clade</taxon>
        <taxon>NPAAA clade</taxon>
        <taxon>Hologalegina</taxon>
        <taxon>IRL clade</taxon>
        <taxon>Trifolieae</taxon>
        <taxon>Trifolium</taxon>
    </lineage>
</organism>
<protein>
    <submittedName>
        <fullName evidence="2">Ribonuclease H</fullName>
    </submittedName>
</protein>
<sequence>MVVCCLKLILNGRMIRSMSILVNGSPTADFNVGRGLRQGDPLSPFLFLIVAEGLAGLMRKAVELGKFKGYSINDDIQFQILQFADDT</sequence>
<reference evidence="2 3" key="1">
    <citation type="journal article" date="2014" name="Am. J. Bot.">
        <title>Genome assembly and annotation for red clover (Trifolium pratense; Fabaceae).</title>
        <authorList>
            <person name="Istvanek J."/>
            <person name="Jaros M."/>
            <person name="Krenek A."/>
            <person name="Repkova J."/>
        </authorList>
    </citation>
    <scope>NUCLEOTIDE SEQUENCE [LARGE SCALE GENOMIC DNA]</scope>
    <source>
        <strain evidence="3">cv. Tatra</strain>
        <tissue evidence="2">Young leaves</tissue>
    </source>
</reference>
<feature type="domain" description="Reverse transcriptase" evidence="1">
    <location>
        <begin position="1"/>
        <end position="87"/>
    </location>
</feature>
<evidence type="ECO:0000313" key="2">
    <source>
        <dbReference type="EMBL" id="PNX70324.1"/>
    </source>
</evidence>